<gene>
    <name evidence="5" type="ORF">EOI86_22270</name>
</gene>
<dbReference type="AlphaFoldDB" id="A0A3S2VKA9"/>
<protein>
    <submittedName>
        <fullName evidence="5">GntR family transcriptional regulator</fullName>
    </submittedName>
</protein>
<keyword evidence="2" id="KW-0238">DNA-binding</keyword>
<dbReference type="SMART" id="SM00345">
    <property type="entry name" value="HTH_GNTR"/>
    <property type="match status" value="1"/>
</dbReference>
<evidence type="ECO:0000256" key="2">
    <source>
        <dbReference type="ARBA" id="ARBA00023125"/>
    </source>
</evidence>
<keyword evidence="3" id="KW-0804">Transcription</keyword>
<keyword evidence="1" id="KW-0805">Transcription regulation</keyword>
<dbReference type="PANTHER" id="PTHR43537">
    <property type="entry name" value="TRANSCRIPTIONAL REGULATOR, GNTR FAMILY"/>
    <property type="match status" value="1"/>
</dbReference>
<dbReference type="RefSeq" id="WP_127767892.1">
    <property type="nucleotide sequence ID" value="NZ_SADE01000004.1"/>
</dbReference>
<dbReference type="Pfam" id="PF00392">
    <property type="entry name" value="GntR"/>
    <property type="match status" value="1"/>
</dbReference>
<dbReference type="EMBL" id="SADE01000004">
    <property type="protein sequence ID" value="RVU33862.1"/>
    <property type="molecule type" value="Genomic_DNA"/>
</dbReference>
<evidence type="ECO:0000256" key="1">
    <source>
        <dbReference type="ARBA" id="ARBA00023015"/>
    </source>
</evidence>
<dbReference type="InterPro" id="IPR011711">
    <property type="entry name" value="GntR_C"/>
</dbReference>
<dbReference type="SUPFAM" id="SSF48008">
    <property type="entry name" value="GntR ligand-binding domain-like"/>
    <property type="match status" value="1"/>
</dbReference>
<dbReference type="SMART" id="SM00895">
    <property type="entry name" value="FCD"/>
    <property type="match status" value="1"/>
</dbReference>
<dbReference type="Gene3D" id="1.20.120.530">
    <property type="entry name" value="GntR ligand-binding domain-like"/>
    <property type="match status" value="1"/>
</dbReference>
<evidence type="ECO:0000259" key="4">
    <source>
        <dbReference type="PROSITE" id="PS50949"/>
    </source>
</evidence>
<evidence type="ECO:0000313" key="6">
    <source>
        <dbReference type="Proteomes" id="UP000287447"/>
    </source>
</evidence>
<evidence type="ECO:0000313" key="5">
    <source>
        <dbReference type="EMBL" id="RVU33862.1"/>
    </source>
</evidence>
<dbReference type="InterPro" id="IPR036388">
    <property type="entry name" value="WH-like_DNA-bd_sf"/>
</dbReference>
<accession>A0A3S2VKA9</accession>
<dbReference type="GO" id="GO:0003677">
    <property type="term" value="F:DNA binding"/>
    <property type="evidence" value="ECO:0007669"/>
    <property type="project" value="UniProtKB-KW"/>
</dbReference>
<dbReference type="InterPro" id="IPR008920">
    <property type="entry name" value="TF_FadR/GntR_C"/>
</dbReference>
<keyword evidence="6" id="KW-1185">Reference proteome</keyword>
<dbReference type="PROSITE" id="PS50949">
    <property type="entry name" value="HTH_GNTR"/>
    <property type="match status" value="1"/>
</dbReference>
<dbReference type="Proteomes" id="UP000287447">
    <property type="component" value="Unassembled WGS sequence"/>
</dbReference>
<dbReference type="Gene3D" id="1.10.10.10">
    <property type="entry name" value="Winged helix-like DNA-binding domain superfamily/Winged helix DNA-binding domain"/>
    <property type="match status" value="1"/>
</dbReference>
<reference evidence="6" key="1">
    <citation type="submission" date="2019-01" db="EMBL/GenBank/DDBJ databases">
        <title>Gri0909 isolated from a small marine red alga.</title>
        <authorList>
            <person name="Kim J."/>
            <person name="Jeong S.E."/>
            <person name="Jeon C.O."/>
        </authorList>
    </citation>
    <scope>NUCLEOTIDE SEQUENCE [LARGE SCALE GENOMIC DNA]</scope>
    <source>
        <strain evidence="6">Gri0909</strain>
    </source>
</reference>
<dbReference type="SUPFAM" id="SSF46785">
    <property type="entry name" value="Winged helix' DNA-binding domain"/>
    <property type="match status" value="1"/>
</dbReference>
<dbReference type="Pfam" id="PF07729">
    <property type="entry name" value="FCD"/>
    <property type="match status" value="1"/>
</dbReference>
<organism evidence="5 6">
    <name type="scientific">Hwanghaeella grinnelliae</name>
    <dbReference type="NCBI Taxonomy" id="2500179"/>
    <lineage>
        <taxon>Bacteria</taxon>
        <taxon>Pseudomonadati</taxon>
        <taxon>Pseudomonadota</taxon>
        <taxon>Alphaproteobacteria</taxon>
        <taxon>Rhodospirillales</taxon>
        <taxon>Rhodospirillaceae</taxon>
        <taxon>Hwanghaeella</taxon>
    </lineage>
</organism>
<comment type="caution">
    <text evidence="5">The sequence shown here is derived from an EMBL/GenBank/DDBJ whole genome shotgun (WGS) entry which is preliminary data.</text>
</comment>
<dbReference type="InterPro" id="IPR000524">
    <property type="entry name" value="Tscrpt_reg_HTH_GntR"/>
</dbReference>
<dbReference type="InterPro" id="IPR036390">
    <property type="entry name" value="WH_DNA-bd_sf"/>
</dbReference>
<dbReference type="CDD" id="cd07377">
    <property type="entry name" value="WHTH_GntR"/>
    <property type="match status" value="1"/>
</dbReference>
<feature type="domain" description="HTH gntR-type" evidence="4">
    <location>
        <begin position="14"/>
        <end position="81"/>
    </location>
</feature>
<dbReference type="GO" id="GO:0003700">
    <property type="term" value="F:DNA-binding transcription factor activity"/>
    <property type="evidence" value="ECO:0007669"/>
    <property type="project" value="InterPro"/>
</dbReference>
<name>A0A3S2VKA9_9PROT</name>
<dbReference type="PANTHER" id="PTHR43537:SF39">
    <property type="entry name" value="HTH-TYPE TRANSCRIPTIONAL REGULATOR MCBR"/>
    <property type="match status" value="1"/>
</dbReference>
<evidence type="ECO:0000256" key="3">
    <source>
        <dbReference type="ARBA" id="ARBA00023163"/>
    </source>
</evidence>
<proteinExistence type="predicted"/>
<dbReference type="OrthoDB" id="9815654at2"/>
<sequence>MASVEKNTEIVRGATLTEQVYAELRQRLLQGQLKPGERITARSLSRSMGVSLTPARDAIARLVREGAIEVSETHMFSVPVLRKERYRSISQIRISLEPMAARLAVETAGKPLADKLEELNEAMRGGIERQEFDDSLRYDSEFHFSLYHAAEKPDLERIIDGLWVLTGPTRTKLPIEYRQGLNGYNNHVKIIKAVRRGDAEAVGDTIASDIANGSEMIAVLLD</sequence>